<evidence type="ECO:0000313" key="3">
    <source>
        <dbReference type="Proteomes" id="UP000481043"/>
    </source>
</evidence>
<proteinExistence type="predicted"/>
<name>A0A6M0Q9G6_9BACI</name>
<keyword evidence="3" id="KW-1185">Reference proteome</keyword>
<accession>A0A6M0Q9G6</accession>
<gene>
    <name evidence="2" type="ORF">G4D63_14205</name>
</gene>
<dbReference type="AlphaFoldDB" id="A0A6M0Q9G6"/>
<reference evidence="2 3" key="1">
    <citation type="submission" date="2020-02" db="EMBL/GenBank/DDBJ databases">
        <title>Bacillus aquiflavi sp. nov., isolated from yellow water of strong flavor Chinese baijiu in Yibin region of China.</title>
        <authorList>
            <person name="Xie J."/>
        </authorList>
    </citation>
    <scope>NUCLEOTIDE SEQUENCE [LARGE SCALE GENOMIC DNA]</scope>
    <source>
        <strain evidence="2 3">SA4</strain>
    </source>
</reference>
<comment type="caution">
    <text evidence="2">The sequence shown here is derived from an EMBL/GenBank/DDBJ whole genome shotgun (WGS) entry which is preliminary data.</text>
</comment>
<dbReference type="EMBL" id="JAAIWM010000005">
    <property type="protein sequence ID" value="NEY72887.1"/>
    <property type="molecule type" value="Genomic_DNA"/>
</dbReference>
<dbReference type="Proteomes" id="UP000481043">
    <property type="component" value="Unassembled WGS sequence"/>
</dbReference>
<sequence length="59" mass="6829">MIFIVILLITGLSLFFTFKKGKPQLLIFPFLFIFLYFIVEIVLVPAPFIETVKFIFAIG</sequence>
<evidence type="ECO:0000313" key="2">
    <source>
        <dbReference type="EMBL" id="NEY72887.1"/>
    </source>
</evidence>
<keyword evidence="1" id="KW-0812">Transmembrane</keyword>
<keyword evidence="1" id="KW-0472">Membrane</keyword>
<organism evidence="2 3">
    <name type="scientific">Bacillus mesophilus</name>
    <dbReference type="NCBI Taxonomy" id="1808955"/>
    <lineage>
        <taxon>Bacteria</taxon>
        <taxon>Bacillati</taxon>
        <taxon>Bacillota</taxon>
        <taxon>Bacilli</taxon>
        <taxon>Bacillales</taxon>
        <taxon>Bacillaceae</taxon>
        <taxon>Bacillus</taxon>
    </lineage>
</organism>
<protein>
    <submittedName>
        <fullName evidence="2">Uncharacterized protein</fullName>
    </submittedName>
</protein>
<dbReference type="RefSeq" id="WP_163180364.1">
    <property type="nucleotide sequence ID" value="NZ_JAAIWM010000005.1"/>
</dbReference>
<evidence type="ECO:0000256" key="1">
    <source>
        <dbReference type="SAM" id="Phobius"/>
    </source>
</evidence>
<feature type="transmembrane region" description="Helical" evidence="1">
    <location>
        <begin position="27"/>
        <end position="49"/>
    </location>
</feature>
<keyword evidence="1" id="KW-1133">Transmembrane helix</keyword>